<proteinExistence type="predicted"/>
<keyword evidence="2" id="KW-0378">Hydrolase</keyword>
<dbReference type="OrthoDB" id="146001at2157"/>
<dbReference type="AlphaFoldDB" id="A0A166AUM0"/>
<dbReference type="PANTHER" id="PTHR43520">
    <property type="entry name" value="ATP7, ISOFORM B"/>
    <property type="match status" value="1"/>
</dbReference>
<dbReference type="GO" id="GO:0016020">
    <property type="term" value="C:membrane"/>
    <property type="evidence" value="ECO:0007669"/>
    <property type="project" value="TreeGrafter"/>
</dbReference>
<dbReference type="GO" id="GO:0055070">
    <property type="term" value="P:copper ion homeostasis"/>
    <property type="evidence" value="ECO:0007669"/>
    <property type="project" value="TreeGrafter"/>
</dbReference>
<gene>
    <name evidence="2" type="primary">copA_1</name>
    <name evidence="2" type="ORF">MBFIL_11390</name>
</gene>
<dbReference type="PATRIC" id="fig|55758.3.peg.1306"/>
<dbReference type="GO" id="GO:0043682">
    <property type="term" value="F:P-type divalent copper transporter activity"/>
    <property type="evidence" value="ECO:0007669"/>
    <property type="project" value="TreeGrafter"/>
</dbReference>
<dbReference type="PANTHER" id="PTHR43520:SF8">
    <property type="entry name" value="P-TYPE CU(+) TRANSPORTER"/>
    <property type="match status" value="1"/>
</dbReference>
<protein>
    <submittedName>
        <fullName evidence="2">Putative copper-importing P-type ATPase A</fullName>
        <ecNumber evidence="2">3.6.3.54</ecNumber>
    </submittedName>
</protein>
<dbReference type="Proteomes" id="UP000077066">
    <property type="component" value="Unassembled WGS sequence"/>
</dbReference>
<dbReference type="SUPFAM" id="SSF56784">
    <property type="entry name" value="HAD-like"/>
    <property type="match status" value="1"/>
</dbReference>
<evidence type="ECO:0000313" key="3">
    <source>
        <dbReference type="Proteomes" id="UP000077066"/>
    </source>
</evidence>
<sequence>MTKKAIVFDVSGTLIKRYGNILSVDTGENLKKSTLDVIDELGHVVLVVLQTNTKKTVMEANPNETLYDFLNNKDIAINISYSSSNIGLDDLIAKLKCDKVTLSYFQESAKYLTKEYGSLEICSGSAFIYNTKENRIQYTITAGGKIFQNTSKVIDTLNKRGINSFIASGDRINSLYDLGQKINIPKANIFDTVNEYGKEKIVEDFQLKGFKVMMVGNGSNDVLAFKKSDLSVLTTEQGEFIRKDLFNEVDVVVDHIIDILDIDF</sequence>
<dbReference type="GO" id="GO:0005507">
    <property type="term" value="F:copper ion binding"/>
    <property type="evidence" value="ECO:0007669"/>
    <property type="project" value="TreeGrafter"/>
</dbReference>
<evidence type="ECO:0000256" key="1">
    <source>
        <dbReference type="ARBA" id="ARBA00022967"/>
    </source>
</evidence>
<keyword evidence="3" id="KW-1185">Reference proteome</keyword>
<evidence type="ECO:0000313" key="2">
    <source>
        <dbReference type="EMBL" id="KZX12492.1"/>
    </source>
</evidence>
<dbReference type="Pfam" id="PF00702">
    <property type="entry name" value="Hydrolase"/>
    <property type="match status" value="1"/>
</dbReference>
<keyword evidence="1" id="KW-1278">Translocase</keyword>
<organism evidence="2 3">
    <name type="scientific">Methanobrevibacter filiformis</name>
    <dbReference type="NCBI Taxonomy" id="55758"/>
    <lineage>
        <taxon>Archaea</taxon>
        <taxon>Methanobacteriati</taxon>
        <taxon>Methanobacteriota</taxon>
        <taxon>Methanomada group</taxon>
        <taxon>Methanobacteria</taxon>
        <taxon>Methanobacteriales</taxon>
        <taxon>Methanobacteriaceae</taxon>
        <taxon>Methanobrevibacter</taxon>
    </lineage>
</organism>
<dbReference type="GO" id="GO:0016787">
    <property type="term" value="F:hydrolase activity"/>
    <property type="evidence" value="ECO:0007669"/>
    <property type="project" value="UniProtKB-KW"/>
</dbReference>
<dbReference type="STRING" id="55758.MBFIL_11390"/>
<dbReference type="InterPro" id="IPR023214">
    <property type="entry name" value="HAD_sf"/>
</dbReference>
<dbReference type="InterPro" id="IPR036412">
    <property type="entry name" value="HAD-like_sf"/>
</dbReference>
<comment type="caution">
    <text evidence="2">The sequence shown here is derived from an EMBL/GenBank/DDBJ whole genome shotgun (WGS) entry which is preliminary data.</text>
</comment>
<reference evidence="2 3" key="1">
    <citation type="submission" date="2016-04" db="EMBL/GenBank/DDBJ databases">
        <title>Genome sequence of Methanobrevibacter filiformis DSM 11501.</title>
        <authorList>
            <person name="Poehlein A."/>
            <person name="Seedorf H."/>
            <person name="Daniel R."/>
        </authorList>
    </citation>
    <scope>NUCLEOTIDE SEQUENCE [LARGE SCALE GENOMIC DNA]</scope>
    <source>
        <strain evidence="2 3">DSM 11501</strain>
    </source>
</reference>
<dbReference type="EC" id="3.6.3.54" evidence="2"/>
<dbReference type="Gene3D" id="3.40.50.1000">
    <property type="entry name" value="HAD superfamily/HAD-like"/>
    <property type="match status" value="1"/>
</dbReference>
<accession>A0A166AUM0</accession>
<name>A0A166AUM0_9EURY</name>
<dbReference type="RefSeq" id="WP_066972451.1">
    <property type="nucleotide sequence ID" value="NZ_LWMT01000229.1"/>
</dbReference>
<dbReference type="EMBL" id="LWMT01000229">
    <property type="protein sequence ID" value="KZX12492.1"/>
    <property type="molecule type" value="Genomic_DNA"/>
</dbReference>